<organism evidence="4 5">
    <name type="scientific">Eutypa lata (strain UCR-EL1)</name>
    <name type="common">Grapevine dieback disease fungus</name>
    <name type="synonym">Eutypa armeniacae</name>
    <dbReference type="NCBI Taxonomy" id="1287681"/>
    <lineage>
        <taxon>Eukaryota</taxon>
        <taxon>Fungi</taxon>
        <taxon>Dikarya</taxon>
        <taxon>Ascomycota</taxon>
        <taxon>Pezizomycotina</taxon>
        <taxon>Sordariomycetes</taxon>
        <taxon>Xylariomycetidae</taxon>
        <taxon>Xylariales</taxon>
        <taxon>Diatrypaceae</taxon>
        <taxon>Eutypa</taxon>
    </lineage>
</organism>
<dbReference type="GO" id="GO:0004190">
    <property type="term" value="F:aspartic-type endopeptidase activity"/>
    <property type="evidence" value="ECO:0007669"/>
    <property type="project" value="InterPro"/>
</dbReference>
<evidence type="ECO:0000259" key="3">
    <source>
        <dbReference type="PROSITE" id="PS51767"/>
    </source>
</evidence>
<proteinExistence type="inferred from homology"/>
<dbReference type="HOGENOM" id="CLU_013253_9_4_1"/>
<dbReference type="InterPro" id="IPR021109">
    <property type="entry name" value="Peptidase_aspartic_dom_sf"/>
</dbReference>
<evidence type="ECO:0000256" key="1">
    <source>
        <dbReference type="ARBA" id="ARBA00007447"/>
    </source>
</evidence>
<dbReference type="Gene3D" id="2.40.70.10">
    <property type="entry name" value="Acid Proteases"/>
    <property type="match status" value="2"/>
</dbReference>
<dbReference type="PROSITE" id="PS51257">
    <property type="entry name" value="PROKAR_LIPOPROTEIN"/>
    <property type="match status" value="1"/>
</dbReference>
<dbReference type="InterPro" id="IPR001461">
    <property type="entry name" value="Aspartic_peptidase_A1"/>
</dbReference>
<dbReference type="InterPro" id="IPR033121">
    <property type="entry name" value="PEPTIDASE_A1"/>
</dbReference>
<dbReference type="eggNOG" id="KOG1339">
    <property type="taxonomic scope" value="Eukaryota"/>
</dbReference>
<dbReference type="PRINTS" id="PR00792">
    <property type="entry name" value="PEPSIN"/>
</dbReference>
<evidence type="ECO:0000313" key="4">
    <source>
        <dbReference type="EMBL" id="EMR72796.1"/>
    </source>
</evidence>
<accession>M7TS62</accession>
<dbReference type="Proteomes" id="UP000012174">
    <property type="component" value="Unassembled WGS sequence"/>
</dbReference>
<name>M7TS62_EUTLA</name>
<gene>
    <name evidence="4" type="ORF">UCREL1_141</name>
</gene>
<dbReference type="AlphaFoldDB" id="M7TS62"/>
<sequence>MNAHRIAVDIGTPKQTVGLRVDVSSYQTWAISGCGDLFFNEDECDKAGTYNDSLSDTSLYVDVPYSESSVDNDDGSSYSLTYYADDFTIQGGDTLKNITFGVFDHPNSDQFGALGLGFGKGVNSDRSNIVDELVAQGFTQTKAFSLSLGPYGSEEASLILGGVDTKKFSGSLQRMPIVDGPEFDYDFNQTQYWISIDEATTNRPDADATSFPSFKAMQHSDIDVSWLPWEIAESVAGDFGLAIAEDNYEWYIVPCSAQNLTGSLDLKFGDLALSIPYGDLVLQGDIRDRLVDECYLSVMPRNATDEGPIYWLGQNIMGHLYTVFDQESRAVWLAEYDNCGTEVVEITKDENAIAGINGQCGGPGIQAGGDEEEAGAGDAEGFGTRINGPAVLLWLTSIFAGLLLGF</sequence>
<dbReference type="OrthoDB" id="771136at2759"/>
<dbReference type="KEGG" id="ela:UCREL1_141"/>
<keyword evidence="2" id="KW-1015">Disulfide bond</keyword>
<comment type="similarity">
    <text evidence="1">Belongs to the peptidase A1 family.</text>
</comment>
<dbReference type="Pfam" id="PF00026">
    <property type="entry name" value="Asp"/>
    <property type="match status" value="1"/>
</dbReference>
<feature type="disulfide bond" evidence="2">
    <location>
        <begin position="255"/>
        <end position="294"/>
    </location>
</feature>
<dbReference type="OMA" id="TTWFISD"/>
<dbReference type="PROSITE" id="PS51767">
    <property type="entry name" value="PEPTIDASE_A1"/>
    <property type="match status" value="1"/>
</dbReference>
<protein>
    <submittedName>
        <fullName evidence="4">Putative secreted aspartic proteinase protein</fullName>
    </submittedName>
</protein>
<reference evidence="5" key="1">
    <citation type="journal article" date="2013" name="Genome Announc.">
        <title>Draft genome sequence of the grapevine dieback fungus Eutypa lata UCR-EL1.</title>
        <authorList>
            <person name="Blanco-Ulate B."/>
            <person name="Rolshausen P.E."/>
            <person name="Cantu D."/>
        </authorList>
    </citation>
    <scope>NUCLEOTIDE SEQUENCE [LARGE SCALE GENOMIC DNA]</scope>
    <source>
        <strain evidence="5">UCR-EL1</strain>
    </source>
</reference>
<evidence type="ECO:0000256" key="2">
    <source>
        <dbReference type="PIRSR" id="PIRSR601461-2"/>
    </source>
</evidence>
<dbReference type="GO" id="GO:0006508">
    <property type="term" value="P:proteolysis"/>
    <property type="evidence" value="ECO:0007669"/>
    <property type="project" value="InterPro"/>
</dbReference>
<dbReference type="PANTHER" id="PTHR47966">
    <property type="entry name" value="BETA-SITE APP-CLEAVING ENZYME, ISOFORM A-RELATED"/>
    <property type="match status" value="1"/>
</dbReference>
<dbReference type="SUPFAM" id="SSF50630">
    <property type="entry name" value="Acid proteases"/>
    <property type="match status" value="1"/>
</dbReference>
<evidence type="ECO:0000313" key="5">
    <source>
        <dbReference type="Proteomes" id="UP000012174"/>
    </source>
</evidence>
<dbReference type="PANTHER" id="PTHR47966:SF65">
    <property type="entry name" value="ASPARTIC-TYPE ENDOPEPTIDASE"/>
    <property type="match status" value="1"/>
</dbReference>
<dbReference type="EMBL" id="KB705381">
    <property type="protein sequence ID" value="EMR72796.1"/>
    <property type="molecule type" value="Genomic_DNA"/>
</dbReference>
<feature type="domain" description="Peptidase A1" evidence="3">
    <location>
        <begin position="4"/>
        <end position="334"/>
    </location>
</feature>
<keyword evidence="5" id="KW-1185">Reference proteome</keyword>